<protein>
    <submittedName>
        <fullName evidence="3">Uncharacterized protein</fullName>
    </submittedName>
</protein>
<accession>A0A1I7WJJ6</accession>
<sequence>MLSSSENFLKIRNNSRKKYEGVRSPQPYNSSNLDALMHTAIAQILFTLFILVLFSMMFI</sequence>
<dbReference type="AlphaFoldDB" id="A0A1I7WJJ6"/>
<keyword evidence="2" id="KW-1185">Reference proteome</keyword>
<dbReference type="WBParaSite" id="Hba_05197">
    <property type="protein sequence ID" value="Hba_05197"/>
    <property type="gene ID" value="Hba_05197"/>
</dbReference>
<organism evidence="2 3">
    <name type="scientific">Heterorhabditis bacteriophora</name>
    <name type="common">Entomopathogenic nematode worm</name>
    <dbReference type="NCBI Taxonomy" id="37862"/>
    <lineage>
        <taxon>Eukaryota</taxon>
        <taxon>Metazoa</taxon>
        <taxon>Ecdysozoa</taxon>
        <taxon>Nematoda</taxon>
        <taxon>Chromadorea</taxon>
        <taxon>Rhabditida</taxon>
        <taxon>Rhabditina</taxon>
        <taxon>Rhabditomorpha</taxon>
        <taxon>Strongyloidea</taxon>
        <taxon>Heterorhabditidae</taxon>
        <taxon>Heterorhabditis</taxon>
    </lineage>
</organism>
<name>A0A1I7WJJ6_HETBA</name>
<evidence type="ECO:0000313" key="2">
    <source>
        <dbReference type="Proteomes" id="UP000095283"/>
    </source>
</evidence>
<evidence type="ECO:0000256" key="1">
    <source>
        <dbReference type="SAM" id="Phobius"/>
    </source>
</evidence>
<keyword evidence="1" id="KW-0812">Transmembrane</keyword>
<reference evidence="3" key="1">
    <citation type="submission" date="2016-11" db="UniProtKB">
        <authorList>
            <consortium name="WormBaseParasite"/>
        </authorList>
    </citation>
    <scope>IDENTIFICATION</scope>
</reference>
<keyword evidence="1" id="KW-1133">Transmembrane helix</keyword>
<evidence type="ECO:0000313" key="3">
    <source>
        <dbReference type="WBParaSite" id="Hba_05197"/>
    </source>
</evidence>
<dbReference type="Proteomes" id="UP000095283">
    <property type="component" value="Unplaced"/>
</dbReference>
<feature type="transmembrane region" description="Helical" evidence="1">
    <location>
        <begin position="35"/>
        <end position="58"/>
    </location>
</feature>
<keyword evidence="1" id="KW-0472">Membrane</keyword>
<proteinExistence type="predicted"/>